<evidence type="ECO:0008006" key="4">
    <source>
        <dbReference type="Google" id="ProtNLM"/>
    </source>
</evidence>
<dbReference type="EMBL" id="JH687837">
    <property type="protein sequence ID" value="EJD37651.1"/>
    <property type="molecule type" value="Genomic_DNA"/>
</dbReference>
<feature type="region of interest" description="Disordered" evidence="1">
    <location>
        <begin position="70"/>
        <end position="90"/>
    </location>
</feature>
<dbReference type="Proteomes" id="UP000006514">
    <property type="component" value="Unassembled WGS sequence"/>
</dbReference>
<feature type="region of interest" description="Disordered" evidence="1">
    <location>
        <begin position="108"/>
        <end position="129"/>
    </location>
</feature>
<dbReference type="OrthoDB" id="10667950at2759"/>
<dbReference type="Gene3D" id="2.40.70.10">
    <property type="entry name" value="Acid Proteases"/>
    <property type="match status" value="1"/>
</dbReference>
<feature type="compositionally biased region" description="Low complexity" evidence="1">
    <location>
        <begin position="70"/>
        <end position="86"/>
    </location>
</feature>
<keyword evidence="3" id="KW-1185">Reference proteome</keyword>
<dbReference type="InterPro" id="IPR021109">
    <property type="entry name" value="Peptidase_aspartic_dom_sf"/>
</dbReference>
<dbReference type="InParanoid" id="J0WUM9"/>
<evidence type="ECO:0000256" key="1">
    <source>
        <dbReference type="SAM" id="MobiDB-lite"/>
    </source>
</evidence>
<sequence>MSSQRIPPKTLVVPLEAPGRNVSYESGYAHDVVRWGIGLGQDISDANVGPGFYMTEKGLFRKVVVDDSGPADAPGGAQPPAAVPQGIATGGHSAPAIPISTSMRSMIPGLTPTSAAPATNVPAPGPRSDRVGASVTWINRLLRLEPINVNELAPLLDPYGGYTAAFQVSVPSNLSDSHRADWVPIWTGPMTLTDGATKVWYLWVDSAACDTWTFCDMDFAATRKMPGKRNWDSQEWRSFYERKSRIPTPPQWHIDNPNNEATIIYGDSTGEHSLPLTVLLTQTMIKLVTLDLTREIPLTVGAATGFTPGVLHSVRDGILGLGRTLTRKSFFGQHTRWRSETFVEVLKASGIIEKSVFWITISHPYYDREYTLSHYISFGSSWVTGAVPAPGPAVCVDVDDSAGTQGTWCAMLEKIIFQSATPGSRPVPIEVKQMACVDSGCSQSYFSETVCEKFNRLNEQHGGTGGNVGNFVGNFGKDDKIIFEFKGQWHGTVQAVGQARRFLVGPAKSRANPHADPLPVKQTFSESFSLLGVNFFRTFVIGFDESTQIPRLFFAPHPFL</sequence>
<name>J0WUM9_AURST</name>
<dbReference type="AlphaFoldDB" id="J0WUM9"/>
<evidence type="ECO:0000313" key="3">
    <source>
        <dbReference type="Proteomes" id="UP000006514"/>
    </source>
</evidence>
<gene>
    <name evidence="2" type="ORF">AURDEDRAFT_116739</name>
</gene>
<reference evidence="3" key="1">
    <citation type="journal article" date="2012" name="Science">
        <title>The Paleozoic origin of enzymatic lignin decomposition reconstructed from 31 fungal genomes.</title>
        <authorList>
            <person name="Floudas D."/>
            <person name="Binder M."/>
            <person name="Riley R."/>
            <person name="Barry K."/>
            <person name="Blanchette R.A."/>
            <person name="Henrissat B."/>
            <person name="Martinez A.T."/>
            <person name="Otillar R."/>
            <person name="Spatafora J.W."/>
            <person name="Yadav J.S."/>
            <person name="Aerts A."/>
            <person name="Benoit I."/>
            <person name="Boyd A."/>
            <person name="Carlson A."/>
            <person name="Copeland A."/>
            <person name="Coutinho P.M."/>
            <person name="de Vries R.P."/>
            <person name="Ferreira P."/>
            <person name="Findley K."/>
            <person name="Foster B."/>
            <person name="Gaskell J."/>
            <person name="Glotzer D."/>
            <person name="Gorecki P."/>
            <person name="Heitman J."/>
            <person name="Hesse C."/>
            <person name="Hori C."/>
            <person name="Igarashi K."/>
            <person name="Jurgens J.A."/>
            <person name="Kallen N."/>
            <person name="Kersten P."/>
            <person name="Kohler A."/>
            <person name="Kuees U."/>
            <person name="Kumar T.K.A."/>
            <person name="Kuo A."/>
            <person name="LaButti K."/>
            <person name="Larrondo L.F."/>
            <person name="Lindquist E."/>
            <person name="Ling A."/>
            <person name="Lombard V."/>
            <person name="Lucas S."/>
            <person name="Lundell T."/>
            <person name="Martin R."/>
            <person name="McLaughlin D.J."/>
            <person name="Morgenstern I."/>
            <person name="Morin E."/>
            <person name="Murat C."/>
            <person name="Nagy L.G."/>
            <person name="Nolan M."/>
            <person name="Ohm R.A."/>
            <person name="Patyshakuliyeva A."/>
            <person name="Rokas A."/>
            <person name="Ruiz-Duenas F.J."/>
            <person name="Sabat G."/>
            <person name="Salamov A."/>
            <person name="Samejima M."/>
            <person name="Schmutz J."/>
            <person name="Slot J.C."/>
            <person name="St John F."/>
            <person name="Stenlid J."/>
            <person name="Sun H."/>
            <person name="Sun S."/>
            <person name="Syed K."/>
            <person name="Tsang A."/>
            <person name="Wiebenga A."/>
            <person name="Young D."/>
            <person name="Pisabarro A."/>
            <person name="Eastwood D.C."/>
            <person name="Martin F."/>
            <person name="Cullen D."/>
            <person name="Grigoriev I.V."/>
            <person name="Hibbett D.S."/>
        </authorList>
    </citation>
    <scope>NUCLEOTIDE SEQUENCE [LARGE SCALE GENOMIC DNA]</scope>
    <source>
        <strain evidence="3">TFB10046</strain>
    </source>
</reference>
<proteinExistence type="predicted"/>
<accession>J0WUM9</accession>
<protein>
    <recommendedName>
        <fullName evidence="4">Peptidase A1 domain-containing protein</fullName>
    </recommendedName>
</protein>
<dbReference type="SUPFAM" id="SSF50630">
    <property type="entry name" value="Acid proteases"/>
    <property type="match status" value="1"/>
</dbReference>
<evidence type="ECO:0000313" key="2">
    <source>
        <dbReference type="EMBL" id="EJD37651.1"/>
    </source>
</evidence>
<organism evidence="2 3">
    <name type="scientific">Auricularia subglabra (strain TFB-10046 / SS5)</name>
    <name type="common">White-rot fungus</name>
    <name type="synonym">Auricularia delicata (strain TFB10046)</name>
    <dbReference type="NCBI Taxonomy" id="717982"/>
    <lineage>
        <taxon>Eukaryota</taxon>
        <taxon>Fungi</taxon>
        <taxon>Dikarya</taxon>
        <taxon>Basidiomycota</taxon>
        <taxon>Agaricomycotina</taxon>
        <taxon>Agaricomycetes</taxon>
        <taxon>Auriculariales</taxon>
        <taxon>Auriculariaceae</taxon>
        <taxon>Auricularia</taxon>
    </lineage>
</organism>
<dbReference type="KEGG" id="adl:AURDEDRAFT_116739"/>